<gene>
    <name evidence="8" type="ORF">G4D63_01800</name>
</gene>
<evidence type="ECO:0000256" key="3">
    <source>
        <dbReference type="ARBA" id="ARBA00012953"/>
    </source>
</evidence>
<evidence type="ECO:0000256" key="5">
    <source>
        <dbReference type="ARBA" id="ARBA00022801"/>
    </source>
</evidence>
<keyword evidence="9" id="KW-1185">Reference proteome</keyword>
<dbReference type="InterPro" id="IPR036702">
    <property type="entry name" value="ComB-like_sf"/>
</dbReference>
<evidence type="ECO:0000256" key="1">
    <source>
        <dbReference type="ARBA" id="ARBA00001946"/>
    </source>
</evidence>
<comment type="similarity">
    <text evidence="2">Belongs to the ComB family.</text>
</comment>
<sequence length="261" mass="28468">MIKTHLIMKKEDIDEQEMSAGKIAVVFDVLLATSTITAALQFGAKEVIPVLDGEAARRVSKGLIDGEYVLVGEYEGKTIEGFLDPNPLGLKDKIKDKTVVLSTTNGTVAIQKSKNAQKVFACSLLNGKAVAENVIETRKTETIVIVCSGSSGQFCLEDFFGAGYFLDCLSNLQPLDLTDSARAALMFYRSFKDQSVSTLTDTRVGQMLEKHGYGEELEFVSQYGIFSVVPVLQPVFKKEEKNSREAQGGEGLSTGVYAFYT</sequence>
<comment type="caution">
    <text evidence="8">The sequence shown here is derived from an EMBL/GenBank/DDBJ whole genome shotgun (WGS) entry which is preliminary data.</text>
</comment>
<evidence type="ECO:0000313" key="9">
    <source>
        <dbReference type="Proteomes" id="UP000481043"/>
    </source>
</evidence>
<comment type="catalytic activity">
    <reaction evidence="7">
        <text>(2R)-O-phospho-3-sulfolactate + H2O = (2R)-3-sulfolactate + phosphate</text>
        <dbReference type="Rhea" id="RHEA:23416"/>
        <dbReference type="ChEBI" id="CHEBI:15377"/>
        <dbReference type="ChEBI" id="CHEBI:15597"/>
        <dbReference type="ChEBI" id="CHEBI:43474"/>
        <dbReference type="ChEBI" id="CHEBI:58738"/>
        <dbReference type="EC" id="3.1.3.71"/>
    </reaction>
</comment>
<keyword evidence="5" id="KW-0378">Hydrolase</keyword>
<keyword evidence="6" id="KW-0460">Magnesium</keyword>
<dbReference type="InterPro" id="IPR005238">
    <property type="entry name" value="ComB-like"/>
</dbReference>
<name>A0A6M0Q2Q0_9BACI</name>
<dbReference type="SUPFAM" id="SSF142823">
    <property type="entry name" value="ComB-like"/>
    <property type="match status" value="1"/>
</dbReference>
<dbReference type="AlphaFoldDB" id="A0A6M0Q2Q0"/>
<dbReference type="PANTHER" id="PTHR37311">
    <property type="entry name" value="2-PHOSPHOSULFOLACTATE PHOSPHATASE-RELATED"/>
    <property type="match status" value="1"/>
</dbReference>
<evidence type="ECO:0000256" key="4">
    <source>
        <dbReference type="ARBA" id="ARBA00021948"/>
    </source>
</evidence>
<evidence type="ECO:0000256" key="7">
    <source>
        <dbReference type="ARBA" id="ARBA00033711"/>
    </source>
</evidence>
<dbReference type="GO" id="GO:0000287">
    <property type="term" value="F:magnesium ion binding"/>
    <property type="evidence" value="ECO:0007669"/>
    <property type="project" value="InterPro"/>
</dbReference>
<dbReference type="Gene3D" id="3.90.1560.10">
    <property type="entry name" value="ComB-like"/>
    <property type="match status" value="1"/>
</dbReference>
<organism evidence="8 9">
    <name type="scientific">Bacillus mesophilus</name>
    <dbReference type="NCBI Taxonomy" id="1808955"/>
    <lineage>
        <taxon>Bacteria</taxon>
        <taxon>Bacillati</taxon>
        <taxon>Bacillota</taxon>
        <taxon>Bacilli</taxon>
        <taxon>Bacillales</taxon>
        <taxon>Bacillaceae</taxon>
        <taxon>Bacillus</taxon>
    </lineage>
</organism>
<evidence type="ECO:0000256" key="2">
    <source>
        <dbReference type="ARBA" id="ARBA00009997"/>
    </source>
</evidence>
<dbReference type="GO" id="GO:0050532">
    <property type="term" value="F:2-phosphosulfolactate phosphatase activity"/>
    <property type="evidence" value="ECO:0007669"/>
    <property type="project" value="UniProtKB-EC"/>
</dbReference>
<dbReference type="EC" id="3.1.3.71" evidence="3"/>
<accession>A0A6M0Q2Q0</accession>
<comment type="cofactor">
    <cofactor evidence="1">
        <name>Mg(2+)</name>
        <dbReference type="ChEBI" id="CHEBI:18420"/>
    </cofactor>
</comment>
<dbReference type="Pfam" id="PF04029">
    <property type="entry name" value="2-ph_phosp"/>
    <property type="match status" value="1"/>
</dbReference>
<dbReference type="PANTHER" id="PTHR37311:SF1">
    <property type="entry name" value="2-PHOSPHOSULFOLACTATE PHOSPHATASE-RELATED"/>
    <property type="match status" value="1"/>
</dbReference>
<evidence type="ECO:0000256" key="6">
    <source>
        <dbReference type="ARBA" id="ARBA00022842"/>
    </source>
</evidence>
<dbReference type="Proteomes" id="UP000481043">
    <property type="component" value="Unassembled WGS sequence"/>
</dbReference>
<evidence type="ECO:0000313" key="8">
    <source>
        <dbReference type="EMBL" id="NEY70464.1"/>
    </source>
</evidence>
<dbReference type="EMBL" id="JAAIWM010000001">
    <property type="protein sequence ID" value="NEY70464.1"/>
    <property type="molecule type" value="Genomic_DNA"/>
</dbReference>
<dbReference type="RefSeq" id="WP_163177092.1">
    <property type="nucleotide sequence ID" value="NZ_JAAIWM010000001.1"/>
</dbReference>
<dbReference type="GO" id="GO:0050545">
    <property type="term" value="F:sulfopyruvate decarboxylase activity"/>
    <property type="evidence" value="ECO:0007669"/>
    <property type="project" value="TreeGrafter"/>
</dbReference>
<reference evidence="8 9" key="1">
    <citation type="submission" date="2020-02" db="EMBL/GenBank/DDBJ databases">
        <title>Bacillus aquiflavi sp. nov., isolated from yellow water of strong flavor Chinese baijiu in Yibin region of China.</title>
        <authorList>
            <person name="Xie J."/>
        </authorList>
    </citation>
    <scope>NUCLEOTIDE SEQUENCE [LARGE SCALE GENOMIC DNA]</scope>
    <source>
        <strain evidence="8 9">SA4</strain>
    </source>
</reference>
<proteinExistence type="inferred from homology"/>
<protein>
    <recommendedName>
        <fullName evidence="4">Probable 2-phosphosulfolactate phosphatase</fullName>
        <ecNumber evidence="3">3.1.3.71</ecNumber>
    </recommendedName>
</protein>